<comment type="caution">
    <text evidence="1">The sequence shown here is derived from an EMBL/GenBank/DDBJ whole genome shotgun (WGS) entry which is preliminary data.</text>
</comment>
<organism evidence="1 2">
    <name type="scientific">Nitrobacter winogradskyi</name>
    <name type="common">Nitrobacter agilis</name>
    <dbReference type="NCBI Taxonomy" id="913"/>
    <lineage>
        <taxon>Bacteria</taxon>
        <taxon>Pseudomonadati</taxon>
        <taxon>Pseudomonadota</taxon>
        <taxon>Alphaproteobacteria</taxon>
        <taxon>Hyphomicrobiales</taxon>
        <taxon>Nitrobacteraceae</taxon>
        <taxon>Nitrobacter</taxon>
    </lineage>
</organism>
<dbReference type="EMBL" id="BJNF01000037">
    <property type="protein sequence ID" value="GEC15658.1"/>
    <property type="molecule type" value="Genomic_DNA"/>
</dbReference>
<dbReference type="Proteomes" id="UP000318825">
    <property type="component" value="Unassembled WGS sequence"/>
</dbReference>
<protein>
    <submittedName>
        <fullName evidence="1">Uncharacterized protein</fullName>
    </submittedName>
</protein>
<reference evidence="1 2" key="1">
    <citation type="submission" date="2019-06" db="EMBL/GenBank/DDBJ databases">
        <title>Whole genome shotgun sequence of Nitrobacter winogradskyi NBRC 14297.</title>
        <authorList>
            <person name="Hosoyama A."/>
            <person name="Uohara A."/>
            <person name="Ohji S."/>
            <person name="Ichikawa N."/>
        </authorList>
    </citation>
    <scope>NUCLEOTIDE SEQUENCE [LARGE SCALE GENOMIC DNA]</scope>
    <source>
        <strain evidence="1 2">NBRC 14297</strain>
    </source>
</reference>
<accession>A0A4Y3WAX9</accession>
<sequence length="71" mass="7229">MADGRDTPRGYGTATGAKSLERVEMIVGVPAGDLGKGNRGILGTGNLERPKGTMAATLSLNGDRRSRGGDA</sequence>
<gene>
    <name evidence="1" type="ORF">NWI01_15500</name>
</gene>
<evidence type="ECO:0000313" key="1">
    <source>
        <dbReference type="EMBL" id="GEC15658.1"/>
    </source>
</evidence>
<evidence type="ECO:0000313" key="2">
    <source>
        <dbReference type="Proteomes" id="UP000318825"/>
    </source>
</evidence>
<proteinExistence type="predicted"/>
<dbReference type="AlphaFoldDB" id="A0A4Y3WAX9"/>
<name>A0A4Y3WAX9_NITWI</name>